<feature type="region of interest" description="Disordered" evidence="1">
    <location>
        <begin position="1"/>
        <end position="26"/>
    </location>
</feature>
<dbReference type="AlphaFoldDB" id="A0A9P7Q309"/>
<feature type="compositionally biased region" description="Low complexity" evidence="1">
    <location>
        <begin position="1044"/>
        <end position="1062"/>
    </location>
</feature>
<dbReference type="EMBL" id="SRQM01000101">
    <property type="protein sequence ID" value="KAG6118515.1"/>
    <property type="molecule type" value="Genomic_DNA"/>
</dbReference>
<feature type="compositionally biased region" description="Low complexity" evidence="1">
    <location>
        <begin position="546"/>
        <end position="557"/>
    </location>
</feature>
<dbReference type="Pfam" id="PF26082">
    <property type="entry name" value="zf-C2H2_AcuF"/>
    <property type="match status" value="1"/>
</dbReference>
<name>A0A9P7Q309_9HYPO</name>
<feature type="region of interest" description="Disordered" evidence="1">
    <location>
        <begin position="497"/>
        <end position="557"/>
    </location>
</feature>
<feature type="compositionally biased region" description="Polar residues" evidence="1">
    <location>
        <begin position="647"/>
        <end position="657"/>
    </location>
</feature>
<feature type="compositionally biased region" description="Basic residues" evidence="1">
    <location>
        <begin position="501"/>
        <end position="511"/>
    </location>
</feature>
<dbReference type="InterPro" id="IPR058925">
    <property type="entry name" value="zf-C2H2_AcuF"/>
</dbReference>
<feature type="domain" description="C2H2-type" evidence="2">
    <location>
        <begin position="955"/>
        <end position="975"/>
    </location>
</feature>
<evidence type="ECO:0000259" key="2">
    <source>
        <dbReference type="PROSITE" id="PS00028"/>
    </source>
</evidence>
<feature type="region of interest" description="Disordered" evidence="1">
    <location>
        <begin position="642"/>
        <end position="686"/>
    </location>
</feature>
<dbReference type="InterPro" id="IPR013087">
    <property type="entry name" value="Znf_C2H2_type"/>
</dbReference>
<feature type="region of interest" description="Disordered" evidence="1">
    <location>
        <begin position="1041"/>
        <end position="1103"/>
    </location>
</feature>
<dbReference type="SMART" id="SM00355">
    <property type="entry name" value="ZnF_C2H2"/>
    <property type="match status" value="3"/>
</dbReference>
<reference evidence="3 4" key="1">
    <citation type="journal article" date="2020" name="bioRxiv">
        <title>Whole genome comparisons of ergot fungi reveals the divergence and evolution of species within the genus Claviceps are the result of varying mechanisms driving genome evolution and host range expansion.</title>
        <authorList>
            <person name="Wyka S.A."/>
            <person name="Mondo S.J."/>
            <person name="Liu M."/>
            <person name="Dettman J."/>
            <person name="Nalam V."/>
            <person name="Broders K.D."/>
        </authorList>
    </citation>
    <scope>NUCLEOTIDE SEQUENCE [LARGE SCALE GENOMIC DNA]</scope>
    <source>
        <strain evidence="3 4">LM576</strain>
    </source>
</reference>
<feature type="compositionally biased region" description="Low complexity" evidence="1">
    <location>
        <begin position="658"/>
        <end position="669"/>
    </location>
</feature>
<sequence>MTASSVQAPAFVQSRDPISRTTPASTVARQGHHTLSCYATDALSLSIDDMHLTDARTPCAELSETPSSSNAAWSFYPSSDFRDFDNDPFFGADFDTVASGTPSFLADSVWGQTVISCDSQIEVEDHVVSYPLTPAHTASLYAASPRPECKDVVGLVDTTETLPKSISPRQLDKVTTPTSITLDTSALTPSLSTSGDCASEDALAPAISPMYPQSPRVTISVWDRDDAPVHTFERFSNTSSPRTVRGRVSAPVARDTISTARHDGLDSARRGSLDDWRQTAGTRPGGIEPRKRSSDNNVSSINELDAQRAADERNEDVGRWLSNNMDDVSAPVERSPEEIQALQSPANDDGIPLGHHTENRYVPGQAYFEGPGGDISAIDREIIASSRIWADAPRLPDICTNDQGRHQPETSQAAMARFERLCRDNDSVLSRSATWGTRRRSLPSGLETEEAEVTSGNFLKRLSIINPRGQNCQSGEKTTSKPGSFLRDLRGLVRRTSVNQLRKRSRSRSRAHSVNAQGEEVVTDQGETGQGFQRDGASPHLSLPVRSTSSGKRSSGQSINTTLAFMGQNLASIWTGGHFRSGSVGGVSRAPSPGASGGGLTVKSSVRRPRSKSEIPQSSTSSLGMESMSGLVNMWRRPSVRAVTPVSRGNESRSVAVTATTAAPAPTAAADDEDDDDEDEPYEDNTSHIQSNYIEDFTPNFAGFRQHISKLNPDMGKKQEYLLDRIAHHQVQRYKKLLTAKVEHLRQGPNCPSGILCTAAPNALNATLPTEIDDEDSPSPSPECNIHLDTFPTGIPFPPVQYFPSEFECPLCYEKKKCQKPSDWTKHVHEDLQPFTCTWASCRDATKMFKRKADWVRHENEGHRHLEWWMCDVDGCRHTCYRRDNFLQHLVREHKYAEPRVKTRAAVKHSGHAGGGGGGGAGAGAGAGAGMLEPAWQKVEKCHVETSVRPQDEPCRFCGDVFPTWKKLTVHLGKHMERIALSVLRAVEVEVAAGDVSAETVVSPVEESGLGQNLEILFVEGEGARGAGGVIVGGCGEEQEKQQQQEQQEQQRQQQQQQQQQQLLRHSYDGQHGASLRLPNPFAFPVLPTGSESYQQQQQQQQAYNGRFEDMVFGIQPSNFTQIPRIDPGYNATQPVQGIPSVQAADYLSFASSSKDANNGTGASTNNNKTDSDGNFMYMPTSADVEPFPQFSTNVLGLQDTGHVERGGQLSDHMGYDGMMNVASVRGHSFEGYETGLYSYALPADLNVGRGEGGQQQQQQQQRDTWDDEHGRAFMR</sequence>
<feature type="region of interest" description="Disordered" evidence="1">
    <location>
        <begin position="1248"/>
        <end position="1276"/>
    </location>
</feature>
<feature type="compositionally biased region" description="Basic and acidic residues" evidence="1">
    <location>
        <begin position="1264"/>
        <end position="1276"/>
    </location>
</feature>
<feature type="compositionally biased region" description="Acidic residues" evidence="1">
    <location>
        <begin position="670"/>
        <end position="683"/>
    </location>
</feature>
<dbReference type="PANTHER" id="PTHR35391:SF3">
    <property type="entry name" value="FINGER DOMAIN PROTEIN, PUTATIVE (AFU_ORTHOLOGUE AFUA_8G04300)-RELATED"/>
    <property type="match status" value="1"/>
</dbReference>
<comment type="caution">
    <text evidence="3">The sequence shown here is derived from an EMBL/GenBank/DDBJ whole genome shotgun (WGS) entry which is preliminary data.</text>
</comment>
<feature type="region of interest" description="Disordered" evidence="1">
    <location>
        <begin position="233"/>
        <end position="313"/>
    </location>
</feature>
<keyword evidence="4" id="KW-1185">Reference proteome</keyword>
<accession>A0A9P7Q309</accession>
<organism evidence="3 4">
    <name type="scientific">Claviceps humidiphila</name>
    <dbReference type="NCBI Taxonomy" id="1294629"/>
    <lineage>
        <taxon>Eukaryota</taxon>
        <taxon>Fungi</taxon>
        <taxon>Dikarya</taxon>
        <taxon>Ascomycota</taxon>
        <taxon>Pezizomycotina</taxon>
        <taxon>Sordariomycetes</taxon>
        <taxon>Hypocreomycetidae</taxon>
        <taxon>Hypocreales</taxon>
        <taxon>Clavicipitaceae</taxon>
        <taxon>Claviceps</taxon>
    </lineage>
</organism>
<evidence type="ECO:0000256" key="1">
    <source>
        <dbReference type="SAM" id="MobiDB-lite"/>
    </source>
</evidence>
<dbReference type="PANTHER" id="PTHR35391">
    <property type="entry name" value="C2H2-TYPE DOMAIN-CONTAINING PROTEIN-RELATED"/>
    <property type="match status" value="1"/>
</dbReference>
<dbReference type="PROSITE" id="PS00028">
    <property type="entry name" value="ZINC_FINGER_C2H2_1"/>
    <property type="match status" value="2"/>
</dbReference>
<proteinExistence type="predicted"/>
<gene>
    <name evidence="3" type="ORF">E4U13_000168</name>
</gene>
<feature type="compositionally biased region" description="Basic and acidic residues" evidence="1">
    <location>
        <begin position="260"/>
        <end position="277"/>
    </location>
</feature>
<evidence type="ECO:0000313" key="4">
    <source>
        <dbReference type="Proteomes" id="UP000732380"/>
    </source>
</evidence>
<protein>
    <recommendedName>
        <fullName evidence="2">C2H2-type domain-containing protein</fullName>
    </recommendedName>
</protein>
<feature type="domain" description="C2H2-type" evidence="2">
    <location>
        <begin position="871"/>
        <end position="894"/>
    </location>
</feature>
<dbReference type="Proteomes" id="UP000732380">
    <property type="component" value="Unassembled WGS sequence"/>
</dbReference>
<feature type="region of interest" description="Disordered" evidence="1">
    <location>
        <begin position="583"/>
        <end position="626"/>
    </location>
</feature>
<evidence type="ECO:0000313" key="3">
    <source>
        <dbReference type="EMBL" id="KAG6118515.1"/>
    </source>
</evidence>